<evidence type="ECO:0000256" key="3">
    <source>
        <dbReference type="ARBA" id="ARBA00006958"/>
    </source>
</evidence>
<comment type="caution">
    <text evidence="9">The sequence shown here is derived from an EMBL/GenBank/DDBJ whole genome shotgun (WGS) entry which is preliminary data.</text>
</comment>
<keyword evidence="10" id="KW-1185">Reference proteome</keyword>
<evidence type="ECO:0000256" key="6">
    <source>
        <dbReference type="ARBA" id="ARBA00022801"/>
    </source>
</evidence>
<keyword evidence="4" id="KW-0540">Nuclease</keyword>
<keyword evidence="6" id="KW-0378">Hydrolase</keyword>
<sequence>MNLVARWPGCTHDSTIFNSSAIRAEFETRAYPEGFLLGDRYPCRNYLHTPLLDPNTPAEQCYTSVHIKTRNIIERAFGVMKRRFPCLTKYLQVNIDRVSSIICATVALHNMACNAGIPDAPDDPEANVYDGVPMHVVVPVPAADVQDRQTDGCGGHKNCIDQYSFCQVVNLAFLVRVMNTVRLLYHSNNSIF</sequence>
<dbReference type="InterPro" id="IPR045249">
    <property type="entry name" value="HARBI1-like"/>
</dbReference>
<keyword evidence="5" id="KW-0479">Metal-binding</keyword>
<proteinExistence type="inferred from homology"/>
<feature type="domain" description="DDE Tnp4" evidence="8">
    <location>
        <begin position="4"/>
        <end position="110"/>
    </location>
</feature>
<dbReference type="PANTHER" id="PTHR22930:SF289">
    <property type="entry name" value="DDE TNP4 DOMAIN-CONTAINING PROTEIN-RELATED"/>
    <property type="match status" value="1"/>
</dbReference>
<reference evidence="9 10" key="1">
    <citation type="submission" date="2023-02" db="EMBL/GenBank/DDBJ databases">
        <title>LHISI_Scaffold_Assembly.</title>
        <authorList>
            <person name="Stuart O.P."/>
            <person name="Cleave R."/>
            <person name="Magrath M.J.L."/>
            <person name="Mikheyev A.S."/>
        </authorList>
    </citation>
    <scope>NUCLEOTIDE SEQUENCE [LARGE SCALE GENOMIC DNA]</scope>
    <source>
        <strain evidence="9">Daus_M_001</strain>
        <tissue evidence="9">Leg muscle</tissue>
    </source>
</reference>
<comment type="similarity">
    <text evidence="3">Belongs to the HARBI1 family.</text>
</comment>
<dbReference type="EMBL" id="JARBHB010000002">
    <property type="protein sequence ID" value="KAJ8892492.1"/>
    <property type="molecule type" value="Genomic_DNA"/>
</dbReference>
<accession>A0ABQ9I7N2</accession>
<dbReference type="PANTHER" id="PTHR22930">
    <property type="match status" value="1"/>
</dbReference>
<gene>
    <name evidence="9" type="ORF">PR048_005072</name>
</gene>
<evidence type="ECO:0000256" key="1">
    <source>
        <dbReference type="ARBA" id="ARBA00001968"/>
    </source>
</evidence>
<evidence type="ECO:0000313" key="10">
    <source>
        <dbReference type="Proteomes" id="UP001159363"/>
    </source>
</evidence>
<dbReference type="InterPro" id="IPR027806">
    <property type="entry name" value="HARBI1_dom"/>
</dbReference>
<dbReference type="Pfam" id="PF13359">
    <property type="entry name" value="DDE_Tnp_4"/>
    <property type="match status" value="1"/>
</dbReference>
<evidence type="ECO:0000256" key="4">
    <source>
        <dbReference type="ARBA" id="ARBA00022722"/>
    </source>
</evidence>
<organism evidence="9 10">
    <name type="scientific">Dryococelus australis</name>
    <dbReference type="NCBI Taxonomy" id="614101"/>
    <lineage>
        <taxon>Eukaryota</taxon>
        <taxon>Metazoa</taxon>
        <taxon>Ecdysozoa</taxon>
        <taxon>Arthropoda</taxon>
        <taxon>Hexapoda</taxon>
        <taxon>Insecta</taxon>
        <taxon>Pterygota</taxon>
        <taxon>Neoptera</taxon>
        <taxon>Polyneoptera</taxon>
        <taxon>Phasmatodea</taxon>
        <taxon>Verophasmatodea</taxon>
        <taxon>Anareolatae</taxon>
        <taxon>Phasmatidae</taxon>
        <taxon>Eurycanthinae</taxon>
        <taxon>Dryococelus</taxon>
    </lineage>
</organism>
<evidence type="ECO:0000313" key="9">
    <source>
        <dbReference type="EMBL" id="KAJ8892492.1"/>
    </source>
</evidence>
<keyword evidence="7" id="KW-0539">Nucleus</keyword>
<comment type="cofactor">
    <cofactor evidence="1">
        <name>a divalent metal cation</name>
        <dbReference type="ChEBI" id="CHEBI:60240"/>
    </cofactor>
</comment>
<dbReference type="Proteomes" id="UP001159363">
    <property type="component" value="Chromosome 2"/>
</dbReference>
<evidence type="ECO:0000259" key="8">
    <source>
        <dbReference type="Pfam" id="PF13359"/>
    </source>
</evidence>
<evidence type="ECO:0000256" key="7">
    <source>
        <dbReference type="ARBA" id="ARBA00023242"/>
    </source>
</evidence>
<protein>
    <recommendedName>
        <fullName evidence="8">DDE Tnp4 domain-containing protein</fullName>
    </recommendedName>
</protein>
<name>A0ABQ9I7N2_9NEOP</name>
<comment type="subcellular location">
    <subcellularLocation>
        <location evidence="2">Nucleus</location>
    </subcellularLocation>
</comment>
<evidence type="ECO:0000256" key="2">
    <source>
        <dbReference type="ARBA" id="ARBA00004123"/>
    </source>
</evidence>
<evidence type="ECO:0000256" key="5">
    <source>
        <dbReference type="ARBA" id="ARBA00022723"/>
    </source>
</evidence>